<dbReference type="InterPro" id="IPR006703">
    <property type="entry name" value="G_AIG1"/>
</dbReference>
<evidence type="ECO:0000256" key="4">
    <source>
        <dbReference type="SAM" id="MobiDB-lite"/>
    </source>
</evidence>
<sequence>MVNAQEWLDKEYPINGTCQRISDSENRGKKRADITTLDISKGKVGHSAGNLLFGDKVLTSSLKLEGFTNLRVLIISSHQLISLDTSDCPNLEALDCQNNQLNILNINNCSSLEKINCSGNYIKKLGLNTNIELKEINCDFNKNLKETDVSNCPNLIKTGSGFAIENGKLIKNVSQITPAGENSIRNILIIGITGSGKSALANVLSSTNQFGESNYSTSATKSFQSSGVVEYQGKKYRVIDNIGFGDTNKITEEEILFRIGEGIHEAKEGLNQILFVFKDRFSQEHITVFNMFKDFIDEIEIAKFTTIVRTRFPKFKKKEACEKDKQTLISQTIELSEIINSCNGLIHVDNPSVDEDDSDDEAVIDRKRRGESREMVLKYLTENYNINSMVEDYKQRVEKGSDSEAELKIEKNKMVQGVKRELEANIRIDTPLGFGFANVVTNTNDFKESSGSASETKKVQLGNFKEDNLNYQIVDTPGIGDTKMSNNEVLDIIAEAVYRARKGVGQVFFVINGRFEQYEMATYDLLRTVIFDKEITKHTTIVRTCFKNFKKEKKYQVDIDSMVKEANEKRTELRQVMSAKEKELTNLSSAEVRHQELSTELEQLKKELVTTNLAEILESCQERIVYVDNPPLDDEEKLEINKKKRIESRKILLEHLSKSYQEAPYIPDKLKELSKEIESDYSDYLKKKEELNEELKRLNFRTKASISQTSPSQTSKISLPSDQTELTSEENPTPIEEKIIRQKVLKHIFNNYEGISKELGGNIFLNSVADKKQLTVEIVKRASYPQNIERLRNEYVNYLQKETELLAKHSQQLPPEANSLQEYLDNKYPTTEEKAQVKEIIINQNNPQNELDGQTLNLTNYPNLETIKIHGRYLKSPLTKLELNNNPKLIELDCRSNQLTSLNINNCPNLKKIFCFNNQLTNLNFLHNLNEEKLTELSVRNNKITSDLIPLNKFINLEGLYLDNNNFFGSLQSLRGLDKLNNLSIDDTDIDSAEQRKDAKCKDIYNLLANNQGKVETNYDGIINFPQKLQAYKQKLQNQQTPQILQPPKNS</sequence>
<keyword evidence="1" id="KW-0547">Nucleotide-binding</keyword>
<feature type="region of interest" description="Disordered" evidence="4">
    <location>
        <begin position="704"/>
        <end position="734"/>
    </location>
</feature>
<feature type="domain" description="AIG1-type G" evidence="5">
    <location>
        <begin position="185"/>
        <end position="345"/>
    </location>
</feature>
<dbReference type="Proteomes" id="UP001153678">
    <property type="component" value="Unassembled WGS sequence"/>
</dbReference>
<evidence type="ECO:0000256" key="2">
    <source>
        <dbReference type="ARBA" id="ARBA00023134"/>
    </source>
</evidence>
<dbReference type="PANTHER" id="PTHR10903">
    <property type="entry name" value="GTPASE, IMAP FAMILY MEMBER-RELATED"/>
    <property type="match status" value="1"/>
</dbReference>
<gene>
    <name evidence="6" type="ORF">FWILDA_LOCUS9853</name>
</gene>
<keyword evidence="7" id="KW-1185">Reference proteome</keyword>
<organism evidence="6 7">
    <name type="scientific">Funneliformis geosporum</name>
    <dbReference type="NCBI Taxonomy" id="1117311"/>
    <lineage>
        <taxon>Eukaryota</taxon>
        <taxon>Fungi</taxon>
        <taxon>Fungi incertae sedis</taxon>
        <taxon>Mucoromycota</taxon>
        <taxon>Glomeromycotina</taxon>
        <taxon>Glomeromycetes</taxon>
        <taxon>Glomerales</taxon>
        <taxon>Glomeraceae</taxon>
        <taxon>Funneliformis</taxon>
    </lineage>
</organism>
<keyword evidence="2" id="KW-0342">GTP-binding</keyword>
<dbReference type="EMBL" id="CAMKVN010002415">
    <property type="protein sequence ID" value="CAI2180980.1"/>
    <property type="molecule type" value="Genomic_DNA"/>
</dbReference>
<dbReference type="SUPFAM" id="SSF52058">
    <property type="entry name" value="L domain-like"/>
    <property type="match status" value="1"/>
</dbReference>
<name>A0A9W4SVU8_9GLOM</name>
<dbReference type="Pfam" id="PF04548">
    <property type="entry name" value="AIG1"/>
    <property type="match status" value="2"/>
</dbReference>
<evidence type="ECO:0000256" key="1">
    <source>
        <dbReference type="ARBA" id="ARBA00022741"/>
    </source>
</evidence>
<dbReference type="GO" id="GO:0005525">
    <property type="term" value="F:GTP binding"/>
    <property type="evidence" value="ECO:0007669"/>
    <property type="project" value="UniProtKB-KW"/>
</dbReference>
<dbReference type="Gene3D" id="3.80.10.10">
    <property type="entry name" value="Ribonuclease Inhibitor"/>
    <property type="match status" value="2"/>
</dbReference>
<evidence type="ECO:0000256" key="3">
    <source>
        <dbReference type="SAM" id="Coils"/>
    </source>
</evidence>
<evidence type="ECO:0000313" key="7">
    <source>
        <dbReference type="Proteomes" id="UP001153678"/>
    </source>
</evidence>
<accession>A0A9W4SVU8</accession>
<evidence type="ECO:0000259" key="5">
    <source>
        <dbReference type="Pfam" id="PF04548"/>
    </source>
</evidence>
<dbReference type="Gene3D" id="3.40.50.300">
    <property type="entry name" value="P-loop containing nucleotide triphosphate hydrolases"/>
    <property type="match status" value="2"/>
</dbReference>
<reference evidence="6" key="1">
    <citation type="submission" date="2022-08" db="EMBL/GenBank/DDBJ databases">
        <authorList>
            <person name="Kallberg Y."/>
            <person name="Tangrot J."/>
            <person name="Rosling A."/>
        </authorList>
    </citation>
    <scope>NUCLEOTIDE SEQUENCE</scope>
    <source>
        <strain evidence="6">Wild A</strain>
    </source>
</reference>
<feature type="domain" description="AIG1-type G" evidence="5">
    <location>
        <begin position="438"/>
        <end position="582"/>
    </location>
</feature>
<evidence type="ECO:0000313" key="6">
    <source>
        <dbReference type="EMBL" id="CAI2180980.1"/>
    </source>
</evidence>
<dbReference type="SUPFAM" id="SSF52540">
    <property type="entry name" value="P-loop containing nucleoside triphosphate hydrolases"/>
    <property type="match status" value="2"/>
</dbReference>
<dbReference type="InterPro" id="IPR027417">
    <property type="entry name" value="P-loop_NTPase"/>
</dbReference>
<proteinExistence type="predicted"/>
<comment type="caution">
    <text evidence="6">The sequence shown here is derived from an EMBL/GenBank/DDBJ whole genome shotgun (WGS) entry which is preliminary data.</text>
</comment>
<feature type="coiled-coil region" evidence="3">
    <location>
        <begin position="674"/>
        <end position="701"/>
    </location>
</feature>
<feature type="compositionally biased region" description="Polar residues" evidence="4">
    <location>
        <begin position="704"/>
        <end position="731"/>
    </location>
</feature>
<protein>
    <submittedName>
        <fullName evidence="6">6689_t:CDS:1</fullName>
    </submittedName>
</protein>
<dbReference type="PANTHER" id="PTHR10903:SF184">
    <property type="entry name" value="GTP-BINDING PROTEIN A"/>
    <property type="match status" value="1"/>
</dbReference>
<dbReference type="AlphaFoldDB" id="A0A9W4SVU8"/>
<dbReference type="OrthoDB" id="2449544at2759"/>
<dbReference type="InterPro" id="IPR045058">
    <property type="entry name" value="GIMA/IAN/Toc"/>
</dbReference>
<dbReference type="InterPro" id="IPR032675">
    <property type="entry name" value="LRR_dom_sf"/>
</dbReference>
<feature type="coiled-coil region" evidence="3">
    <location>
        <begin position="563"/>
        <end position="614"/>
    </location>
</feature>
<keyword evidence="3" id="KW-0175">Coiled coil</keyword>